<comment type="caution">
    <text evidence="2">The sequence shown here is derived from an EMBL/GenBank/DDBJ whole genome shotgun (WGS) entry which is preliminary data.</text>
</comment>
<proteinExistence type="predicted"/>
<dbReference type="RefSeq" id="WP_377024902.1">
    <property type="nucleotide sequence ID" value="NZ_JBHLTS010000071.1"/>
</dbReference>
<accession>A0ABV6LCC3</accession>
<sequence length="165" mass="18859">MKFDNLKWIVATLVALFWAIILTCDALTADFDGDNVVINALHLRAITKNTGGRGSLNYGLYVQENDKHYQIGANWADCFYYDTFVDNVKPGHVIRLSVLKTNGLIMNNDLLEVVNVDVDGVTYLSHDCARDSIENQKKILPFAWLLAIGLFTYCYFKIYRKRKIK</sequence>
<feature type="transmembrane region" description="Helical" evidence="1">
    <location>
        <begin position="139"/>
        <end position="156"/>
    </location>
</feature>
<evidence type="ECO:0000313" key="3">
    <source>
        <dbReference type="Proteomes" id="UP001589828"/>
    </source>
</evidence>
<evidence type="ECO:0000256" key="1">
    <source>
        <dbReference type="SAM" id="Phobius"/>
    </source>
</evidence>
<organism evidence="2 3">
    <name type="scientific">Mucilaginibacter angelicae</name>
    <dbReference type="NCBI Taxonomy" id="869718"/>
    <lineage>
        <taxon>Bacteria</taxon>
        <taxon>Pseudomonadati</taxon>
        <taxon>Bacteroidota</taxon>
        <taxon>Sphingobacteriia</taxon>
        <taxon>Sphingobacteriales</taxon>
        <taxon>Sphingobacteriaceae</taxon>
        <taxon>Mucilaginibacter</taxon>
    </lineage>
</organism>
<keyword evidence="1" id="KW-0472">Membrane</keyword>
<reference evidence="2 3" key="1">
    <citation type="submission" date="2024-09" db="EMBL/GenBank/DDBJ databases">
        <authorList>
            <person name="Sun Q."/>
            <person name="Mori K."/>
        </authorList>
    </citation>
    <scope>NUCLEOTIDE SEQUENCE [LARGE SCALE GENOMIC DNA]</scope>
    <source>
        <strain evidence="2 3">NCAIM B.02415</strain>
    </source>
</reference>
<dbReference type="Proteomes" id="UP001589828">
    <property type="component" value="Unassembled WGS sequence"/>
</dbReference>
<keyword evidence="1" id="KW-0812">Transmembrane</keyword>
<keyword evidence="1" id="KW-1133">Transmembrane helix</keyword>
<gene>
    <name evidence="2" type="ORF">ACFFGT_23200</name>
</gene>
<evidence type="ECO:0000313" key="2">
    <source>
        <dbReference type="EMBL" id="MFC0517136.1"/>
    </source>
</evidence>
<protein>
    <submittedName>
        <fullName evidence="2">Uncharacterized protein</fullName>
    </submittedName>
</protein>
<keyword evidence="3" id="KW-1185">Reference proteome</keyword>
<dbReference type="EMBL" id="JBHLTS010000071">
    <property type="protein sequence ID" value="MFC0517136.1"/>
    <property type="molecule type" value="Genomic_DNA"/>
</dbReference>
<name>A0ABV6LCC3_9SPHI</name>